<dbReference type="AlphaFoldDB" id="G2GZZ7"/>
<dbReference type="PATRIC" id="fig|1005043.3.peg.1257"/>
<protein>
    <recommendedName>
        <fullName evidence="2">Antitoxin</fullName>
    </recommendedName>
</protein>
<dbReference type="InterPro" id="IPR036165">
    <property type="entry name" value="YefM-like_sf"/>
</dbReference>
<dbReference type="InterPro" id="IPR006442">
    <property type="entry name" value="Antitoxin_Phd/YefM"/>
</dbReference>
<keyword evidence="4" id="KW-1185">Reference proteome</keyword>
<sequence>MNTWLVQDAKARFSELLDACIKEGPQLVTRRGTETAILVPITEWKRLNSAARPSLKTLLLLEHAPTDIELPQRGSAPRRSVMAL</sequence>
<dbReference type="Gene3D" id="3.40.1620.10">
    <property type="entry name" value="YefM-like domain"/>
    <property type="match status" value="1"/>
</dbReference>
<gene>
    <name evidence="3" type="ORF">Rin_00013770</name>
</gene>
<name>G2GZZ7_9ENTR</name>
<evidence type="ECO:0000256" key="1">
    <source>
        <dbReference type="ARBA" id="ARBA00009981"/>
    </source>
</evidence>
<reference evidence="3 4" key="1">
    <citation type="journal article" date="2012" name="Genome Res.">
        <title>Genomic basis of endosymbiont-conferred protection against an insect parasitoid.</title>
        <authorList>
            <person name="Hansen A.K."/>
            <person name="Vorburger C."/>
            <person name="Moran N.A."/>
        </authorList>
    </citation>
    <scope>NUCLEOTIDE SEQUENCE [LARGE SCALE GENOMIC DNA]</scope>
    <source>
        <strain evidence="4">R5.15</strain>
    </source>
</reference>
<evidence type="ECO:0000256" key="2">
    <source>
        <dbReference type="RuleBase" id="RU362080"/>
    </source>
</evidence>
<organism evidence="3 4">
    <name type="scientific">Candidatus Regiella insecticola 5.15</name>
    <dbReference type="NCBI Taxonomy" id="1005043"/>
    <lineage>
        <taxon>Bacteria</taxon>
        <taxon>Pseudomonadati</taxon>
        <taxon>Pseudomonadota</taxon>
        <taxon>Gammaproteobacteria</taxon>
        <taxon>Enterobacterales</taxon>
        <taxon>Enterobacteriaceae</taxon>
        <taxon>aphid secondary symbionts</taxon>
        <taxon>Candidatus Regiella</taxon>
    </lineage>
</organism>
<comment type="similarity">
    <text evidence="1 2">Belongs to the phD/YefM antitoxin family.</text>
</comment>
<accession>G2GZZ7</accession>
<dbReference type="Proteomes" id="UP000004116">
    <property type="component" value="Unassembled WGS sequence"/>
</dbReference>
<evidence type="ECO:0000313" key="4">
    <source>
        <dbReference type="Proteomes" id="UP000004116"/>
    </source>
</evidence>
<dbReference type="OrthoDB" id="361281at2"/>
<dbReference type="SUPFAM" id="SSF143120">
    <property type="entry name" value="YefM-like"/>
    <property type="match status" value="1"/>
</dbReference>
<comment type="function">
    <text evidence="2">Antitoxin component of a type II toxin-antitoxin (TA) system.</text>
</comment>
<dbReference type="Pfam" id="PF02604">
    <property type="entry name" value="PhdYeFM_antitox"/>
    <property type="match status" value="1"/>
</dbReference>
<proteinExistence type="inferred from homology"/>
<dbReference type="EMBL" id="AGCA01000336">
    <property type="protein sequence ID" value="EGY28682.1"/>
    <property type="molecule type" value="Genomic_DNA"/>
</dbReference>
<dbReference type="NCBIfam" id="TIGR01552">
    <property type="entry name" value="phd_fam"/>
    <property type="match status" value="1"/>
</dbReference>
<dbReference type="RefSeq" id="WP_006707031.1">
    <property type="nucleotide sequence ID" value="NZ_AGCA01000336.1"/>
</dbReference>
<evidence type="ECO:0000313" key="3">
    <source>
        <dbReference type="EMBL" id="EGY28682.1"/>
    </source>
</evidence>
<comment type="caution">
    <text evidence="3">The sequence shown here is derived from an EMBL/GenBank/DDBJ whole genome shotgun (WGS) entry which is preliminary data.</text>
</comment>